<dbReference type="Proteomes" id="UP000321085">
    <property type="component" value="Unassembled WGS sequence"/>
</dbReference>
<organism evidence="2 3">
    <name type="scientific">Microvirga aerophila</name>
    <dbReference type="NCBI Taxonomy" id="670291"/>
    <lineage>
        <taxon>Bacteria</taxon>
        <taxon>Pseudomonadati</taxon>
        <taxon>Pseudomonadota</taxon>
        <taxon>Alphaproteobacteria</taxon>
        <taxon>Hyphomicrobiales</taxon>
        <taxon>Methylobacteriaceae</taxon>
        <taxon>Microvirga</taxon>
    </lineage>
</organism>
<keyword evidence="3" id="KW-1185">Reference proteome</keyword>
<evidence type="ECO:0000313" key="2">
    <source>
        <dbReference type="EMBL" id="GEO13102.1"/>
    </source>
</evidence>
<gene>
    <name evidence="2" type="ORF">MAE02_07980</name>
</gene>
<sequence>MKDAHAQAVDTFAEEPRGFQNEVVRIVPRERSRRTAHLKGKRRTRFEPDVVTRAGKRYETFQIMIAIRPPPHHVERQVDLGRRAGGKRQRHGTPMPQSGTVGKMARTIG</sequence>
<evidence type="ECO:0000256" key="1">
    <source>
        <dbReference type="SAM" id="MobiDB-lite"/>
    </source>
</evidence>
<evidence type="ECO:0000313" key="3">
    <source>
        <dbReference type="Proteomes" id="UP000321085"/>
    </source>
</evidence>
<name>A0A512BMB8_9HYPH</name>
<dbReference type="AlphaFoldDB" id="A0A512BMB8"/>
<protein>
    <submittedName>
        <fullName evidence="2">Uncharacterized protein</fullName>
    </submittedName>
</protein>
<feature type="region of interest" description="Disordered" evidence="1">
    <location>
        <begin position="82"/>
        <end position="109"/>
    </location>
</feature>
<proteinExistence type="predicted"/>
<accession>A0A512BMB8</accession>
<reference evidence="2 3" key="1">
    <citation type="submission" date="2019-07" db="EMBL/GenBank/DDBJ databases">
        <title>Whole genome shotgun sequence of Microvirga aerophila NBRC 106136.</title>
        <authorList>
            <person name="Hosoyama A."/>
            <person name="Uohara A."/>
            <person name="Ohji S."/>
            <person name="Ichikawa N."/>
        </authorList>
    </citation>
    <scope>NUCLEOTIDE SEQUENCE [LARGE SCALE GENOMIC DNA]</scope>
    <source>
        <strain evidence="2 3">NBRC 106136</strain>
    </source>
</reference>
<dbReference type="EMBL" id="BJYU01000006">
    <property type="protein sequence ID" value="GEO13102.1"/>
    <property type="molecule type" value="Genomic_DNA"/>
</dbReference>
<comment type="caution">
    <text evidence="2">The sequence shown here is derived from an EMBL/GenBank/DDBJ whole genome shotgun (WGS) entry which is preliminary data.</text>
</comment>